<protein>
    <recommendedName>
        <fullName evidence="2">Rap1a immunity protein domain-containing protein</fullName>
    </recommendedName>
</protein>
<keyword evidence="4" id="KW-1185">Reference proteome</keyword>
<evidence type="ECO:0000313" key="4">
    <source>
        <dbReference type="Proteomes" id="UP000552700"/>
    </source>
</evidence>
<sequence>MRVGPFVLLVVLAAPLSPVNADFYRRQDVKDQCSGVYGGNVEPGDKALVTNIVQQRCDMYLLGIVDGIEMQRSEDGKKSCIPAGLDGRAVLNPIKAELMKPSKDAYGTSKLVRRVLKTRFGCE</sequence>
<evidence type="ECO:0000259" key="2">
    <source>
        <dbReference type="Pfam" id="PF18602"/>
    </source>
</evidence>
<dbReference type="AlphaFoldDB" id="A0A841IWY1"/>
<dbReference type="InterPro" id="IPR041238">
    <property type="entry name" value="Rap1a"/>
</dbReference>
<evidence type="ECO:0000256" key="1">
    <source>
        <dbReference type="SAM" id="SignalP"/>
    </source>
</evidence>
<feature type="chain" id="PRO_5032654175" description="Rap1a immunity protein domain-containing protein" evidence="1">
    <location>
        <begin position="22"/>
        <end position="123"/>
    </location>
</feature>
<proteinExistence type="predicted"/>
<dbReference type="RefSeq" id="WP_184077187.1">
    <property type="nucleotide sequence ID" value="NZ_JACIJP010000001.1"/>
</dbReference>
<keyword evidence="1" id="KW-0732">Signal</keyword>
<dbReference type="EMBL" id="JACIJP010000001">
    <property type="protein sequence ID" value="MBB6122790.1"/>
    <property type="molecule type" value="Genomic_DNA"/>
</dbReference>
<comment type="caution">
    <text evidence="3">The sequence shown here is derived from an EMBL/GenBank/DDBJ whole genome shotgun (WGS) entry which is preliminary data.</text>
</comment>
<name>A0A841IWY1_9SPHN</name>
<feature type="signal peptide" evidence="1">
    <location>
        <begin position="1"/>
        <end position="21"/>
    </location>
</feature>
<organism evidence="3 4">
    <name type="scientific">Sphingobium subterraneum</name>
    <dbReference type="NCBI Taxonomy" id="627688"/>
    <lineage>
        <taxon>Bacteria</taxon>
        <taxon>Pseudomonadati</taxon>
        <taxon>Pseudomonadota</taxon>
        <taxon>Alphaproteobacteria</taxon>
        <taxon>Sphingomonadales</taxon>
        <taxon>Sphingomonadaceae</taxon>
        <taxon>Sphingobium</taxon>
    </lineage>
</organism>
<dbReference type="Proteomes" id="UP000552700">
    <property type="component" value="Unassembled WGS sequence"/>
</dbReference>
<reference evidence="3 4" key="1">
    <citation type="submission" date="2020-08" db="EMBL/GenBank/DDBJ databases">
        <title>Genomic Encyclopedia of Type Strains, Phase IV (KMG-IV): sequencing the most valuable type-strain genomes for metagenomic binning, comparative biology and taxonomic classification.</title>
        <authorList>
            <person name="Goeker M."/>
        </authorList>
    </citation>
    <scope>NUCLEOTIDE SEQUENCE [LARGE SCALE GENOMIC DNA]</scope>
    <source>
        <strain evidence="3 4">DSM 102255</strain>
    </source>
</reference>
<accession>A0A841IWY1</accession>
<evidence type="ECO:0000313" key="3">
    <source>
        <dbReference type="EMBL" id="MBB6122790.1"/>
    </source>
</evidence>
<gene>
    <name evidence="3" type="ORF">FHS92_000497</name>
</gene>
<feature type="domain" description="Rap1a immunity protein" evidence="2">
    <location>
        <begin position="46"/>
        <end position="122"/>
    </location>
</feature>
<dbReference type="Pfam" id="PF18602">
    <property type="entry name" value="Rap1a"/>
    <property type="match status" value="1"/>
</dbReference>